<dbReference type="Proteomes" id="UP001221366">
    <property type="component" value="Unassembled WGS sequence"/>
</dbReference>
<evidence type="ECO:0000313" key="2">
    <source>
        <dbReference type="Proteomes" id="UP001221366"/>
    </source>
</evidence>
<evidence type="ECO:0000313" key="1">
    <source>
        <dbReference type="EMBL" id="MDF0718038.1"/>
    </source>
</evidence>
<gene>
    <name evidence="1" type="ORF">PY092_17880</name>
</gene>
<protein>
    <submittedName>
        <fullName evidence="1">Uncharacterized protein</fullName>
    </submittedName>
</protein>
<comment type="caution">
    <text evidence="1">The sequence shown here is derived from an EMBL/GenBank/DDBJ whole genome shotgun (WGS) entry which is preliminary data.</text>
</comment>
<name>A0ABT5Y3L0_9FLAO</name>
<reference evidence="1 2" key="1">
    <citation type="submission" date="2023-03" db="EMBL/GenBank/DDBJ databases">
        <title>Muricauda XX sp. nov. and Muricauda XXX sp. nov., two novel species isolated from Okinawa Trough.</title>
        <authorList>
            <person name="Cao W."/>
            <person name="Deng X."/>
        </authorList>
    </citation>
    <scope>NUCLEOTIDE SEQUENCE [LARGE SCALE GENOMIC DNA]</scope>
    <source>
        <strain evidence="1 2">334s03</strain>
    </source>
</reference>
<keyword evidence="2" id="KW-1185">Reference proteome</keyword>
<proteinExistence type="predicted"/>
<dbReference type="EMBL" id="JARFVB010000018">
    <property type="protein sequence ID" value="MDF0718038.1"/>
    <property type="molecule type" value="Genomic_DNA"/>
</dbReference>
<dbReference type="RefSeq" id="WP_275617159.1">
    <property type="nucleotide sequence ID" value="NZ_JARFVB010000018.1"/>
</dbReference>
<accession>A0ABT5Y3L0</accession>
<sequence length="80" mass="9177">MIGRTRERATLLLLRFVPAGQNRIAQHDPRVSCLFVESQIDGYGHKESQTIPPRQIKIRSVLKMLLKTNPLKIEKPTMNP</sequence>
<organism evidence="1 2">
    <name type="scientific">Flagellimonas yonaguniensis</name>
    <dbReference type="NCBI Taxonomy" id="3031325"/>
    <lineage>
        <taxon>Bacteria</taxon>
        <taxon>Pseudomonadati</taxon>
        <taxon>Bacteroidota</taxon>
        <taxon>Flavobacteriia</taxon>
        <taxon>Flavobacteriales</taxon>
        <taxon>Flavobacteriaceae</taxon>
        <taxon>Flagellimonas</taxon>
    </lineage>
</organism>